<keyword evidence="3" id="KW-1185">Reference proteome</keyword>
<keyword evidence="1" id="KW-0812">Transmembrane</keyword>
<dbReference type="AlphaFoldDB" id="A0A8H3IHZ0"/>
<evidence type="ECO:0000256" key="1">
    <source>
        <dbReference type="SAM" id="Phobius"/>
    </source>
</evidence>
<dbReference type="EMBL" id="CAJPDR010000147">
    <property type="protein sequence ID" value="CAF9921565.1"/>
    <property type="molecule type" value="Genomic_DNA"/>
</dbReference>
<sequence length="390" mass="41961">MFGHSAYVDQKVHQTPRSLFNHEQWHQRHVVAFMNASTGADMTLSAPTGYLTTTSLGSSLPSVSASANSSCTASLATVLSSMWASTSSWSTTGLVLPSPSVSATALQATSLASILSPTEDLETDTLADWDDQTESACSIALIALHGVATNPSGIAACYNIQSLDISTGIFDIDLRLYRISAPRDGWVKLDPSSVGVGLSYINATVSSTKEKKAKREDQTLPWFPAQSDEAADMYIRRSTGVPPRRLESMTFVGTVDDGPLAELLDMTTALSLLTPIITLSGAEQDGTLIDTRLSTEDASFVNGVFAHTGTGGLGTSVSTAETEGIEFILPGTTLVGFPVCLVITSVWAVLYLMTMGYGTISRYEARESYRRRVKNRFRGDNITKRRMRWA</sequence>
<feature type="transmembrane region" description="Helical" evidence="1">
    <location>
        <begin position="327"/>
        <end position="352"/>
    </location>
</feature>
<accession>A0A8H3IHZ0</accession>
<gene>
    <name evidence="2" type="ORF">ALECFALPRED_001828</name>
</gene>
<evidence type="ECO:0000313" key="2">
    <source>
        <dbReference type="EMBL" id="CAF9921565.1"/>
    </source>
</evidence>
<dbReference type="Proteomes" id="UP000664203">
    <property type="component" value="Unassembled WGS sequence"/>
</dbReference>
<evidence type="ECO:0000313" key="3">
    <source>
        <dbReference type="Proteomes" id="UP000664203"/>
    </source>
</evidence>
<proteinExistence type="predicted"/>
<keyword evidence="1" id="KW-0472">Membrane</keyword>
<comment type="caution">
    <text evidence="2">The sequence shown here is derived from an EMBL/GenBank/DDBJ whole genome shotgun (WGS) entry which is preliminary data.</text>
</comment>
<name>A0A8H3IHZ0_9LECA</name>
<dbReference type="OrthoDB" id="2596908at2759"/>
<reference evidence="2" key="1">
    <citation type="submission" date="2021-03" db="EMBL/GenBank/DDBJ databases">
        <authorList>
            <person name="Tagirdzhanova G."/>
        </authorList>
    </citation>
    <scope>NUCLEOTIDE SEQUENCE</scope>
</reference>
<keyword evidence="1" id="KW-1133">Transmembrane helix</keyword>
<protein>
    <submittedName>
        <fullName evidence="2">Uncharacterized protein</fullName>
    </submittedName>
</protein>
<organism evidence="2 3">
    <name type="scientific">Alectoria fallacina</name>
    <dbReference type="NCBI Taxonomy" id="1903189"/>
    <lineage>
        <taxon>Eukaryota</taxon>
        <taxon>Fungi</taxon>
        <taxon>Dikarya</taxon>
        <taxon>Ascomycota</taxon>
        <taxon>Pezizomycotina</taxon>
        <taxon>Lecanoromycetes</taxon>
        <taxon>OSLEUM clade</taxon>
        <taxon>Lecanoromycetidae</taxon>
        <taxon>Lecanorales</taxon>
        <taxon>Lecanorineae</taxon>
        <taxon>Parmeliaceae</taxon>
        <taxon>Alectoria</taxon>
    </lineage>
</organism>